<accession>A0A841GSB0</accession>
<evidence type="ECO:0008006" key="5">
    <source>
        <dbReference type="Google" id="ProtNLM"/>
    </source>
</evidence>
<dbReference type="Gene3D" id="3.90.350.10">
    <property type="entry name" value="Transposase Inhibitor Protein From Tn5, Chain A, domain 1"/>
    <property type="match status" value="1"/>
</dbReference>
<reference evidence="3 4" key="1">
    <citation type="submission" date="2020-08" db="EMBL/GenBank/DDBJ databases">
        <title>Genomic Encyclopedia of Type Strains, Phase IV (KMG-IV): sequencing the most valuable type-strain genomes for metagenomic binning, comparative biology and taxonomic classification.</title>
        <authorList>
            <person name="Goeker M."/>
        </authorList>
    </citation>
    <scope>NUCLEOTIDE SEQUENCE [LARGE SCALE GENOMIC DNA]</scope>
    <source>
        <strain evidence="3 4">DSM 29007</strain>
    </source>
</reference>
<dbReference type="SUPFAM" id="SSF53098">
    <property type="entry name" value="Ribonuclease H-like"/>
    <property type="match status" value="1"/>
</dbReference>
<organism evidence="3 4">
    <name type="scientific">Longimicrobium terrae</name>
    <dbReference type="NCBI Taxonomy" id="1639882"/>
    <lineage>
        <taxon>Bacteria</taxon>
        <taxon>Pseudomonadati</taxon>
        <taxon>Gemmatimonadota</taxon>
        <taxon>Longimicrobiia</taxon>
        <taxon>Longimicrobiales</taxon>
        <taxon>Longimicrobiaceae</taxon>
        <taxon>Longimicrobium</taxon>
    </lineage>
</organism>
<dbReference type="Gene3D" id="1.10.246.40">
    <property type="entry name" value="Tn5 transposase, domain 1"/>
    <property type="match status" value="1"/>
</dbReference>
<evidence type="ECO:0000313" key="3">
    <source>
        <dbReference type="EMBL" id="MBB6069229.1"/>
    </source>
</evidence>
<dbReference type="Gene3D" id="1.10.740.10">
    <property type="entry name" value="Transferase Inhibitor Protein From Tn5, Chain"/>
    <property type="match status" value="1"/>
</dbReference>
<evidence type="ECO:0000313" key="4">
    <source>
        <dbReference type="Proteomes" id="UP000582837"/>
    </source>
</evidence>
<dbReference type="Pfam" id="PF14706">
    <property type="entry name" value="Tnp_DNA_bind"/>
    <property type="match status" value="1"/>
</dbReference>
<dbReference type="PANTHER" id="PTHR37319:SF1">
    <property type="entry name" value="TRANSPOSASE TN5 DIMERISATION DOMAIN-CONTAINING PROTEIN"/>
    <property type="match status" value="1"/>
</dbReference>
<dbReference type="Pfam" id="PF02281">
    <property type="entry name" value="Dimer_Tnp_Tn5"/>
    <property type="match status" value="1"/>
</dbReference>
<dbReference type="AlphaFoldDB" id="A0A841GSB0"/>
<dbReference type="InterPro" id="IPR003201">
    <property type="entry name" value="Transposase_Tn5"/>
</dbReference>
<evidence type="ECO:0000259" key="1">
    <source>
        <dbReference type="Pfam" id="PF02281"/>
    </source>
</evidence>
<sequence>MATLELGDPRLKQRVIRMIELFSANPEASIPKACGNAADTKAAYRALSSEAVSAEEIRLAHARAASERAAGFKRVLVEQDSTGLSLGDSDSRMLGLGPMGGSGGQRGLFVHSALMSTIEGVPLGIVSQQVWAREDAAEKRGTRRKRLIEEKESFRWLETVDAVESLLPHEVEVWISGDREADIFELFAMPRRPGVELVVRATHERKLAGEGFGYLHAAVEAAAVVGEMQVHVPRSRKRKERTAALEVRACTVTLEPPRNHLGRGDLSPVCVSVVRVRETRTVPEGEAPIEWMIITTVAVHGLEEAMEVVHAYAQRWKVERYHYVLKSGCGMEDLQLADADRIERALALYNVVAWRLLYMTYVARVAPELPCTAVLEEDEWKALYVVGSTRPRALPEKPPTVREAVRMIAMLGGFMGRKRDGEPGVQSLWTGFRRLMDFTIALRRLLLSTSCG</sequence>
<comment type="caution">
    <text evidence="3">The sequence shown here is derived from an EMBL/GenBank/DDBJ whole genome shotgun (WGS) entry which is preliminary data.</text>
</comment>
<proteinExistence type="predicted"/>
<feature type="domain" description="Transposase Tn5-like N-terminal" evidence="2">
    <location>
        <begin position="2"/>
        <end position="52"/>
    </location>
</feature>
<dbReference type="InterPro" id="IPR014737">
    <property type="entry name" value="Transposase_Tn5-like_C"/>
</dbReference>
<protein>
    <recommendedName>
        <fullName evidence="5">IS4 family transposase</fullName>
    </recommendedName>
</protein>
<feature type="domain" description="Transposase Tn5 dimerisation" evidence="1">
    <location>
        <begin position="351"/>
        <end position="439"/>
    </location>
</feature>
<dbReference type="InterPro" id="IPR054836">
    <property type="entry name" value="Tn5_transposase"/>
</dbReference>
<dbReference type="Proteomes" id="UP000582837">
    <property type="component" value="Unassembled WGS sequence"/>
</dbReference>
<dbReference type="InterPro" id="IPR012337">
    <property type="entry name" value="RNaseH-like_sf"/>
</dbReference>
<dbReference type="InterPro" id="IPR014735">
    <property type="entry name" value="Transposase_Tn5-like_N"/>
</dbReference>
<name>A0A841GSB0_9BACT</name>
<dbReference type="EMBL" id="JACHIA010000002">
    <property type="protein sequence ID" value="MBB6069229.1"/>
    <property type="molecule type" value="Genomic_DNA"/>
</dbReference>
<evidence type="ECO:0000259" key="2">
    <source>
        <dbReference type="Pfam" id="PF14706"/>
    </source>
</evidence>
<dbReference type="InterPro" id="IPR047768">
    <property type="entry name" value="Tn5p-like"/>
</dbReference>
<dbReference type="NCBIfam" id="NF033590">
    <property type="entry name" value="transpos_IS4_3"/>
    <property type="match status" value="1"/>
</dbReference>
<dbReference type="InterPro" id="IPR038215">
    <property type="entry name" value="TN5-like_N_sf"/>
</dbReference>
<keyword evidence="4" id="KW-1185">Reference proteome</keyword>
<gene>
    <name evidence="3" type="ORF">HNQ61_000844</name>
</gene>
<dbReference type="PANTHER" id="PTHR37319">
    <property type="entry name" value="TRANSPOSASE"/>
    <property type="match status" value="1"/>
</dbReference>